<reference evidence="11 12" key="1">
    <citation type="journal article" date="2019" name="ISME J.">
        <title>Genome analyses of uncultured TG2/ZB3 bacteria in 'Margulisbacteria' specifically attached to ectosymbiotic spirochetes of protists in the termite gut.</title>
        <authorList>
            <person name="Utami Y.D."/>
            <person name="Kuwahara H."/>
            <person name="Igai K."/>
            <person name="Murakami T."/>
            <person name="Sugaya K."/>
            <person name="Morikawa T."/>
            <person name="Nagura Y."/>
            <person name="Yuki M."/>
            <person name="Deevong P."/>
            <person name="Inoue T."/>
            <person name="Kihara K."/>
            <person name="Lo N."/>
            <person name="Yamada A."/>
            <person name="Ohkuma M."/>
            <person name="Hongoh Y."/>
        </authorList>
    </citation>
    <scope>NUCLEOTIDE SEQUENCE [LARGE SCALE GENOMIC DNA]</scope>
    <source>
        <strain evidence="11">NkOx7-01</strain>
    </source>
</reference>
<keyword evidence="2 10" id="KW-0436">Ligase</keyword>
<dbReference type="CDD" id="cd01995">
    <property type="entry name" value="QueC-like"/>
    <property type="match status" value="1"/>
</dbReference>
<comment type="similarity">
    <text evidence="7 10">Belongs to the QueC family.</text>
</comment>
<dbReference type="UniPathway" id="UPA00391"/>
<dbReference type="Proteomes" id="UP000269352">
    <property type="component" value="Unassembled WGS sequence"/>
</dbReference>
<name>A0A388TES0_TERA1</name>
<dbReference type="GO" id="GO:0005524">
    <property type="term" value="F:ATP binding"/>
    <property type="evidence" value="ECO:0007669"/>
    <property type="project" value="UniProtKB-UniRule"/>
</dbReference>
<comment type="caution">
    <text evidence="11">The sequence shown here is derived from an EMBL/GenBank/DDBJ whole genome shotgun (WGS) entry which is preliminary data.</text>
</comment>
<evidence type="ECO:0000256" key="2">
    <source>
        <dbReference type="ARBA" id="ARBA00022598"/>
    </source>
</evidence>
<organism evidence="11 12">
    <name type="scientific">Termititenax aidoneus</name>
    <dbReference type="NCBI Taxonomy" id="2218524"/>
    <lineage>
        <taxon>Bacteria</taxon>
        <taxon>Bacillati</taxon>
        <taxon>Candidatus Margulisiibacteriota</taxon>
        <taxon>Candidatus Termititenacia</taxon>
        <taxon>Candidatus Termititenacales</taxon>
        <taxon>Candidatus Termititenacaceae</taxon>
        <taxon>Candidatus Termititenax</taxon>
    </lineage>
</organism>
<dbReference type="SUPFAM" id="SSF52402">
    <property type="entry name" value="Adenine nucleotide alpha hydrolases-like"/>
    <property type="match status" value="1"/>
</dbReference>
<sequence>MWAAQKYGAENIFTVSFNYGQKHAVELDCAKTAAKLLGAAAHWVLNIPALKQIGDSALLTSADVNESKDGLPASFVPARNIIFLSQAAALAYKLDCANLITGVSEADYSGYPDCRGQTLKLLEQTLNAGLEANLEIVMPLLRKNKAEIWEMARQCGGTDGVELIREHTHTCYNGDHTTRHEWGYGCAKCPACQLRRKGYAEFRAKVK</sequence>
<comment type="catalytic activity">
    <reaction evidence="9 10">
        <text>7-carboxy-7-carbaguanine + NH4(+) + 2 ATP = 7-cyano-7-carbaguanine + 2 AMP + 2 diphosphate + 2 H(+)</text>
        <dbReference type="Rhea" id="RHEA:27982"/>
        <dbReference type="ChEBI" id="CHEBI:15378"/>
        <dbReference type="ChEBI" id="CHEBI:28938"/>
        <dbReference type="ChEBI" id="CHEBI:30616"/>
        <dbReference type="ChEBI" id="CHEBI:33019"/>
        <dbReference type="ChEBI" id="CHEBI:45075"/>
        <dbReference type="ChEBI" id="CHEBI:61036"/>
        <dbReference type="ChEBI" id="CHEBI:456215"/>
        <dbReference type="EC" id="6.3.4.20"/>
    </reaction>
</comment>
<evidence type="ECO:0000256" key="9">
    <source>
        <dbReference type="ARBA" id="ARBA00047890"/>
    </source>
</evidence>
<keyword evidence="12" id="KW-1185">Reference proteome</keyword>
<evidence type="ECO:0000256" key="5">
    <source>
        <dbReference type="ARBA" id="ARBA00022833"/>
    </source>
</evidence>
<dbReference type="GO" id="GO:0016879">
    <property type="term" value="F:ligase activity, forming carbon-nitrogen bonds"/>
    <property type="evidence" value="ECO:0007669"/>
    <property type="project" value="UniProtKB-UniRule"/>
</dbReference>
<dbReference type="GO" id="GO:0008270">
    <property type="term" value="F:zinc ion binding"/>
    <property type="evidence" value="ECO:0007669"/>
    <property type="project" value="UniProtKB-UniRule"/>
</dbReference>
<proteinExistence type="inferred from homology"/>
<dbReference type="HAMAP" id="MF_01633">
    <property type="entry name" value="QueC"/>
    <property type="match status" value="1"/>
</dbReference>
<comment type="cofactor">
    <cofactor evidence="10">
        <name>Zn(2+)</name>
        <dbReference type="ChEBI" id="CHEBI:29105"/>
    </cofactor>
    <text evidence="10">Binds 1 zinc ion per subunit.</text>
</comment>
<feature type="binding site" evidence="10">
    <location>
        <position position="171"/>
    </location>
    <ligand>
        <name>Zn(2+)</name>
        <dbReference type="ChEBI" id="CHEBI:29105"/>
    </ligand>
</feature>
<dbReference type="PIRSF" id="PIRSF006293">
    <property type="entry name" value="ExsB"/>
    <property type="match status" value="1"/>
</dbReference>
<dbReference type="PANTHER" id="PTHR42914">
    <property type="entry name" value="7-CYANO-7-DEAZAGUANINE SYNTHASE"/>
    <property type="match status" value="1"/>
</dbReference>
<keyword evidence="3 10" id="KW-0479">Metal-binding</keyword>
<keyword evidence="10" id="KW-0671">Queuosine biosynthesis</keyword>
<evidence type="ECO:0000256" key="6">
    <source>
        <dbReference type="ARBA" id="ARBA00022840"/>
    </source>
</evidence>
<accession>A0A388TES0</accession>
<feature type="binding site" evidence="10">
    <location>
        <position position="189"/>
    </location>
    <ligand>
        <name>Zn(2+)</name>
        <dbReference type="ChEBI" id="CHEBI:29105"/>
    </ligand>
</feature>
<evidence type="ECO:0000256" key="8">
    <source>
        <dbReference type="ARBA" id="ARBA00039149"/>
    </source>
</evidence>
<keyword evidence="5 10" id="KW-0862">Zinc</keyword>
<dbReference type="Pfam" id="PF06508">
    <property type="entry name" value="QueC"/>
    <property type="match status" value="1"/>
</dbReference>
<evidence type="ECO:0000256" key="1">
    <source>
        <dbReference type="ARBA" id="ARBA00005061"/>
    </source>
</evidence>
<evidence type="ECO:0000256" key="7">
    <source>
        <dbReference type="ARBA" id="ARBA00037993"/>
    </source>
</evidence>
<feature type="binding site" evidence="10">
    <location>
        <position position="192"/>
    </location>
    <ligand>
        <name>Zn(2+)</name>
        <dbReference type="ChEBI" id="CHEBI:29105"/>
    </ligand>
</feature>
<comment type="function">
    <text evidence="10">Catalyzes the ATP-dependent conversion of 7-carboxy-7-deazaguanine (CDG) to 7-cyano-7-deazaguanine (preQ(0)).</text>
</comment>
<dbReference type="InterPro" id="IPR018317">
    <property type="entry name" value="QueC"/>
</dbReference>
<feature type="binding site" evidence="10">
    <location>
        <position position="186"/>
    </location>
    <ligand>
        <name>Zn(2+)</name>
        <dbReference type="ChEBI" id="CHEBI:29105"/>
    </ligand>
</feature>
<evidence type="ECO:0000313" key="11">
    <source>
        <dbReference type="EMBL" id="GBR74480.1"/>
    </source>
</evidence>
<keyword evidence="6 10" id="KW-0067">ATP-binding</keyword>
<evidence type="ECO:0000256" key="10">
    <source>
        <dbReference type="HAMAP-Rule" id="MF_01633"/>
    </source>
</evidence>
<dbReference type="EMBL" id="BGZN01000048">
    <property type="protein sequence ID" value="GBR74480.1"/>
    <property type="molecule type" value="Genomic_DNA"/>
</dbReference>
<evidence type="ECO:0000256" key="3">
    <source>
        <dbReference type="ARBA" id="ARBA00022723"/>
    </source>
</evidence>
<protein>
    <recommendedName>
        <fullName evidence="8 10">7-cyano-7-deazaguanine synthase</fullName>
        <ecNumber evidence="8 10">6.3.4.20</ecNumber>
    </recommendedName>
    <alternativeName>
        <fullName evidence="10">7-cyano-7-carbaguanine synthase</fullName>
    </alternativeName>
    <alternativeName>
        <fullName evidence="10">PreQ(0) synthase</fullName>
    </alternativeName>
    <alternativeName>
        <fullName evidence="10">Queuosine biosynthesis protein QueC</fullName>
    </alternativeName>
</protein>
<keyword evidence="4 10" id="KW-0547">Nucleotide-binding</keyword>
<dbReference type="AlphaFoldDB" id="A0A388TES0"/>
<evidence type="ECO:0000313" key="12">
    <source>
        <dbReference type="Proteomes" id="UP000269352"/>
    </source>
</evidence>
<comment type="pathway">
    <text evidence="1 10">Purine metabolism; 7-cyano-7-deazaguanine biosynthesis.</text>
</comment>
<dbReference type="NCBIfam" id="TIGR00364">
    <property type="entry name" value="7-cyano-7-deazaguanine synthase QueC"/>
    <property type="match status" value="1"/>
</dbReference>
<gene>
    <name evidence="10 11" type="primary">queC</name>
    <name evidence="11" type="ORF">NO1_1645</name>
</gene>
<evidence type="ECO:0000256" key="4">
    <source>
        <dbReference type="ARBA" id="ARBA00022741"/>
    </source>
</evidence>
<dbReference type="PANTHER" id="PTHR42914:SF1">
    <property type="entry name" value="7-CYANO-7-DEAZAGUANINE SYNTHASE"/>
    <property type="match status" value="1"/>
</dbReference>
<dbReference type="GO" id="GO:0008616">
    <property type="term" value="P:tRNA queuosine(34) biosynthetic process"/>
    <property type="evidence" value="ECO:0007669"/>
    <property type="project" value="UniProtKB-UniRule"/>
</dbReference>
<dbReference type="Gene3D" id="3.40.50.620">
    <property type="entry name" value="HUPs"/>
    <property type="match status" value="1"/>
</dbReference>
<dbReference type="EC" id="6.3.4.20" evidence="8 10"/>
<dbReference type="InterPro" id="IPR014729">
    <property type="entry name" value="Rossmann-like_a/b/a_fold"/>
</dbReference>
<comment type="caution">
    <text evidence="10">Lacks conserved residue(s) required for the propagation of feature annotation.</text>
</comment>